<dbReference type="RefSeq" id="XP_003008438.1">
    <property type="nucleotide sequence ID" value="XM_003008392.1"/>
</dbReference>
<evidence type="ECO:0000313" key="4">
    <source>
        <dbReference type="Proteomes" id="UP000008698"/>
    </source>
</evidence>
<evidence type="ECO:0000256" key="1">
    <source>
        <dbReference type="SAM" id="MobiDB-lite"/>
    </source>
</evidence>
<dbReference type="AlphaFoldDB" id="C9S8T5"/>
<sequence>MLPMPMLLLLYLRLGSTGDQWATTLHGTSVSGRHTRGQEAERGKGSAGETPLREAQRMAQILSLHPPPAVGLLGLQGAPFNPCIPLCYWRMGYDGVSAGWAGDEED</sequence>
<keyword evidence="4" id="KW-1185">Reference proteome</keyword>
<dbReference type="GeneID" id="9528543"/>
<keyword evidence="2" id="KW-0732">Signal</keyword>
<feature type="chain" id="PRO_5003002640" evidence="2">
    <location>
        <begin position="19"/>
        <end position="106"/>
    </location>
</feature>
<gene>
    <name evidence="3" type="ORF">VDBG_00119</name>
</gene>
<dbReference type="HOGENOM" id="CLU_2225201_0_0_1"/>
<protein>
    <submittedName>
        <fullName evidence="3">Predicted protein</fullName>
    </submittedName>
</protein>
<reference evidence="4" key="1">
    <citation type="journal article" date="2011" name="PLoS Pathog.">
        <title>Comparative genomics yields insights into niche adaptation of plant vascular wilt pathogens.</title>
        <authorList>
            <person name="Klosterman S.J."/>
            <person name="Subbarao K.V."/>
            <person name="Kang S."/>
            <person name="Veronese P."/>
            <person name="Gold S.E."/>
            <person name="Thomma B.P.H.J."/>
            <person name="Chen Z."/>
            <person name="Henrissat B."/>
            <person name="Lee Y.-H."/>
            <person name="Park J."/>
            <person name="Garcia-Pedrajas M.D."/>
            <person name="Barbara D.J."/>
            <person name="Anchieta A."/>
            <person name="de Jonge R."/>
            <person name="Santhanam P."/>
            <person name="Maruthachalam K."/>
            <person name="Atallah Z."/>
            <person name="Amyotte S.G."/>
            <person name="Paz Z."/>
            <person name="Inderbitzin P."/>
            <person name="Hayes R.J."/>
            <person name="Heiman D.I."/>
            <person name="Young S."/>
            <person name="Zeng Q."/>
            <person name="Engels R."/>
            <person name="Galagan J."/>
            <person name="Cuomo C.A."/>
            <person name="Dobinson K.F."/>
            <person name="Ma L.-J."/>
        </authorList>
    </citation>
    <scope>NUCLEOTIDE SEQUENCE [LARGE SCALE GENOMIC DNA]</scope>
    <source>
        <strain evidence="4">VaMs.102 / ATCC MYA-4576 / FGSC 10136</strain>
    </source>
</reference>
<proteinExistence type="predicted"/>
<feature type="region of interest" description="Disordered" evidence="1">
    <location>
        <begin position="25"/>
        <end position="51"/>
    </location>
</feature>
<evidence type="ECO:0000313" key="3">
    <source>
        <dbReference type="EMBL" id="EEY14012.1"/>
    </source>
</evidence>
<dbReference type="KEGG" id="val:VDBG_00119"/>
<evidence type="ECO:0000256" key="2">
    <source>
        <dbReference type="SAM" id="SignalP"/>
    </source>
</evidence>
<dbReference type="Proteomes" id="UP000008698">
    <property type="component" value="Unassembled WGS sequence"/>
</dbReference>
<accession>C9S8T5</accession>
<feature type="signal peptide" evidence="2">
    <location>
        <begin position="1"/>
        <end position="18"/>
    </location>
</feature>
<dbReference type="EMBL" id="DS985214">
    <property type="protein sequence ID" value="EEY14012.1"/>
    <property type="molecule type" value="Genomic_DNA"/>
</dbReference>
<organism evidence="4">
    <name type="scientific">Verticillium alfalfae (strain VaMs.102 / ATCC MYA-4576 / FGSC 10136)</name>
    <name type="common">Verticillium wilt of alfalfa</name>
    <name type="synonym">Verticillium albo-atrum</name>
    <dbReference type="NCBI Taxonomy" id="526221"/>
    <lineage>
        <taxon>Eukaryota</taxon>
        <taxon>Fungi</taxon>
        <taxon>Dikarya</taxon>
        <taxon>Ascomycota</taxon>
        <taxon>Pezizomycotina</taxon>
        <taxon>Sordariomycetes</taxon>
        <taxon>Hypocreomycetidae</taxon>
        <taxon>Glomerellales</taxon>
        <taxon>Plectosphaerellaceae</taxon>
        <taxon>Verticillium</taxon>
    </lineage>
</organism>
<name>C9S8T5_VERA1</name>